<evidence type="ECO:0000256" key="1">
    <source>
        <dbReference type="ARBA" id="ARBA00004651"/>
    </source>
</evidence>
<proteinExistence type="predicted"/>
<reference evidence="10 11" key="1">
    <citation type="submission" date="2019-10" db="EMBL/GenBank/DDBJ databases">
        <title>Nonomuraea sp. nov., isolated from Phyllanthus amarus.</title>
        <authorList>
            <person name="Klykleung N."/>
            <person name="Tanasupawat S."/>
        </authorList>
    </citation>
    <scope>NUCLEOTIDE SEQUENCE [LARGE SCALE GENOMIC DNA]</scope>
    <source>
        <strain evidence="10 11">CR1-09</strain>
    </source>
</reference>
<feature type="region of interest" description="Disordered" evidence="7">
    <location>
        <begin position="464"/>
        <end position="495"/>
    </location>
</feature>
<dbReference type="PROSITE" id="PS50850">
    <property type="entry name" value="MFS"/>
    <property type="match status" value="1"/>
</dbReference>
<comment type="subcellular location">
    <subcellularLocation>
        <location evidence="1">Cell membrane</location>
        <topology evidence="1">Multi-pass membrane protein</topology>
    </subcellularLocation>
</comment>
<evidence type="ECO:0000313" key="10">
    <source>
        <dbReference type="EMBL" id="KAB8187899.1"/>
    </source>
</evidence>
<dbReference type="PRINTS" id="PR01036">
    <property type="entry name" value="TCRTETB"/>
</dbReference>
<dbReference type="AlphaFoldDB" id="A0A5N6C5C2"/>
<organism evidence="10 11">
    <name type="scientific">Microbispora catharanthi</name>
    <dbReference type="NCBI Taxonomy" id="1712871"/>
    <lineage>
        <taxon>Bacteria</taxon>
        <taxon>Bacillati</taxon>
        <taxon>Actinomycetota</taxon>
        <taxon>Actinomycetes</taxon>
        <taxon>Streptosporangiales</taxon>
        <taxon>Streptosporangiaceae</taxon>
        <taxon>Microbispora</taxon>
    </lineage>
</organism>
<keyword evidence="6 8" id="KW-0472">Membrane</keyword>
<dbReference type="GO" id="GO:0005886">
    <property type="term" value="C:plasma membrane"/>
    <property type="evidence" value="ECO:0007669"/>
    <property type="project" value="UniProtKB-SubCell"/>
</dbReference>
<evidence type="ECO:0000256" key="4">
    <source>
        <dbReference type="ARBA" id="ARBA00022692"/>
    </source>
</evidence>
<feature type="transmembrane region" description="Helical" evidence="8">
    <location>
        <begin position="168"/>
        <end position="186"/>
    </location>
</feature>
<feature type="transmembrane region" description="Helical" evidence="8">
    <location>
        <begin position="107"/>
        <end position="128"/>
    </location>
</feature>
<feature type="transmembrane region" description="Helical" evidence="8">
    <location>
        <begin position="440"/>
        <end position="458"/>
    </location>
</feature>
<dbReference type="GO" id="GO:0022857">
    <property type="term" value="F:transmembrane transporter activity"/>
    <property type="evidence" value="ECO:0007669"/>
    <property type="project" value="InterPro"/>
</dbReference>
<dbReference type="Gene3D" id="1.20.1250.20">
    <property type="entry name" value="MFS general substrate transporter like domains"/>
    <property type="match status" value="1"/>
</dbReference>
<evidence type="ECO:0000313" key="11">
    <source>
        <dbReference type="Proteomes" id="UP000313066"/>
    </source>
</evidence>
<evidence type="ECO:0000256" key="6">
    <source>
        <dbReference type="ARBA" id="ARBA00023136"/>
    </source>
</evidence>
<evidence type="ECO:0000259" key="9">
    <source>
        <dbReference type="PROSITE" id="PS50850"/>
    </source>
</evidence>
<dbReference type="InterPro" id="IPR004638">
    <property type="entry name" value="EmrB-like"/>
</dbReference>
<feature type="transmembrane region" description="Helical" evidence="8">
    <location>
        <begin position="311"/>
        <end position="329"/>
    </location>
</feature>
<dbReference type="InterPro" id="IPR011701">
    <property type="entry name" value="MFS"/>
</dbReference>
<dbReference type="Pfam" id="PF07690">
    <property type="entry name" value="MFS_1"/>
    <property type="match status" value="1"/>
</dbReference>
<evidence type="ECO:0000256" key="2">
    <source>
        <dbReference type="ARBA" id="ARBA00022448"/>
    </source>
</evidence>
<protein>
    <submittedName>
        <fullName evidence="10">DHA2 family efflux MFS transporter permease subunit</fullName>
    </submittedName>
</protein>
<dbReference type="CDD" id="cd17503">
    <property type="entry name" value="MFS_LmrB_MDR_like"/>
    <property type="match status" value="1"/>
</dbReference>
<dbReference type="PANTHER" id="PTHR42718:SF46">
    <property type="entry name" value="BLR6921 PROTEIN"/>
    <property type="match status" value="1"/>
</dbReference>
<feature type="transmembrane region" description="Helical" evidence="8">
    <location>
        <begin position="51"/>
        <end position="70"/>
    </location>
</feature>
<dbReference type="RefSeq" id="WP_139572420.1">
    <property type="nucleotide sequence ID" value="NZ_VDMA02000001.1"/>
</dbReference>
<feature type="transmembrane region" description="Helical" evidence="8">
    <location>
        <begin position="16"/>
        <end position="39"/>
    </location>
</feature>
<dbReference type="SUPFAM" id="SSF103473">
    <property type="entry name" value="MFS general substrate transporter"/>
    <property type="match status" value="1"/>
</dbReference>
<name>A0A5N6C5C2_9ACTN</name>
<evidence type="ECO:0000256" key="7">
    <source>
        <dbReference type="SAM" id="MobiDB-lite"/>
    </source>
</evidence>
<accession>A0A5N6C5C2</accession>
<evidence type="ECO:0000256" key="8">
    <source>
        <dbReference type="SAM" id="Phobius"/>
    </source>
</evidence>
<dbReference type="InterPro" id="IPR036259">
    <property type="entry name" value="MFS_trans_sf"/>
</dbReference>
<gene>
    <name evidence="10" type="ORF">FH610_001680</name>
</gene>
<keyword evidence="11" id="KW-1185">Reference proteome</keyword>
<feature type="transmembrane region" description="Helical" evidence="8">
    <location>
        <begin position="140"/>
        <end position="162"/>
    </location>
</feature>
<keyword evidence="2" id="KW-0813">Transport</keyword>
<evidence type="ECO:0000256" key="3">
    <source>
        <dbReference type="ARBA" id="ARBA00022475"/>
    </source>
</evidence>
<feature type="transmembrane region" description="Helical" evidence="8">
    <location>
        <begin position="336"/>
        <end position="359"/>
    </location>
</feature>
<feature type="transmembrane region" description="Helical" evidence="8">
    <location>
        <begin position="82"/>
        <end position="101"/>
    </location>
</feature>
<feature type="transmembrane region" description="Helical" evidence="8">
    <location>
        <begin position="365"/>
        <end position="387"/>
    </location>
</feature>
<dbReference type="Gene3D" id="1.20.1720.10">
    <property type="entry name" value="Multidrug resistance protein D"/>
    <property type="match status" value="1"/>
</dbReference>
<feature type="transmembrane region" description="Helical" evidence="8">
    <location>
        <begin position="206"/>
        <end position="226"/>
    </location>
</feature>
<dbReference type="NCBIfam" id="TIGR00711">
    <property type="entry name" value="efflux_EmrB"/>
    <property type="match status" value="1"/>
</dbReference>
<feature type="transmembrane region" description="Helical" evidence="8">
    <location>
        <begin position="232"/>
        <end position="254"/>
    </location>
</feature>
<feature type="transmembrane region" description="Helical" evidence="8">
    <location>
        <begin position="408"/>
        <end position="428"/>
    </location>
</feature>
<keyword evidence="3" id="KW-1003">Cell membrane</keyword>
<comment type="caution">
    <text evidence="10">The sequence shown here is derived from an EMBL/GenBank/DDBJ whole genome shotgun (WGS) entry which is preliminary data.</text>
</comment>
<dbReference type="InterPro" id="IPR020846">
    <property type="entry name" value="MFS_dom"/>
</dbReference>
<sequence length="495" mass="51431">MTEATEAKLPPQVKNALIALVVGGIAAILDSTMVTLAIHTLVVKLHSTADTIQWVTTGFLLAMAVAIPVTGWAERRWGGKRVWMAALVLFVLASVLCAVAWNDASLIGFRVLQGLGAGLIFPLMQTLAVRAAGGHVSSRLMAAVSLPIALGPILGPVVGGVILNWLSWRWLFLINVPVIAAGLLLARRFLPADRPGSSAGRGRLDWIGLVLLAPALTGILLGLSQLSEDGGIGHAGVLVPLLAGVVLLAAFIAWASRPGEREPIVDVRLLRVRSLGSASAVLFTAGAAMYAGMFLLPLYYQQLRGDSVLDAGLLMIPQGVGALASRFVIGKLVDRFGARAVTIAGFLLAAVATVPFALAGPGTSLWWLGAVLLVRGLGIGAVLIPPMSIAYQDVQPAGIPHATMSTRIVQQVGASFGTAIVAVVLQSLLGHGATGAFRGAFWWAIGIAAAAVIPAIALPADKPTSHRPAAKPVHNDETASSRMAGAEKQPNGQWR</sequence>
<keyword evidence="4 8" id="KW-0812">Transmembrane</keyword>
<feature type="transmembrane region" description="Helical" evidence="8">
    <location>
        <begin position="275"/>
        <end position="299"/>
    </location>
</feature>
<keyword evidence="5 8" id="KW-1133">Transmembrane helix</keyword>
<feature type="domain" description="Major facilitator superfamily (MFS) profile" evidence="9">
    <location>
        <begin position="16"/>
        <end position="463"/>
    </location>
</feature>
<dbReference type="PANTHER" id="PTHR42718">
    <property type="entry name" value="MAJOR FACILITATOR SUPERFAMILY MULTIDRUG TRANSPORTER MFSC"/>
    <property type="match status" value="1"/>
</dbReference>
<dbReference type="Proteomes" id="UP000313066">
    <property type="component" value="Unassembled WGS sequence"/>
</dbReference>
<evidence type="ECO:0000256" key="5">
    <source>
        <dbReference type="ARBA" id="ARBA00022989"/>
    </source>
</evidence>
<dbReference type="EMBL" id="VDMA02000001">
    <property type="protein sequence ID" value="KAB8187899.1"/>
    <property type="molecule type" value="Genomic_DNA"/>
</dbReference>